<evidence type="ECO:0000259" key="2">
    <source>
        <dbReference type="Pfam" id="PF24355"/>
    </source>
</evidence>
<dbReference type="AlphaFoldDB" id="G0SCE8"/>
<feature type="compositionally biased region" description="Basic and acidic residues" evidence="1">
    <location>
        <begin position="621"/>
        <end position="630"/>
    </location>
</feature>
<dbReference type="Pfam" id="PF24355">
    <property type="entry name" value="DUF7514"/>
    <property type="match status" value="1"/>
</dbReference>
<dbReference type="InterPro" id="IPR055936">
    <property type="entry name" value="DUF7514"/>
</dbReference>
<protein>
    <recommendedName>
        <fullName evidence="2">DUF7514 domain-containing protein</fullName>
    </recommendedName>
</protein>
<feature type="compositionally biased region" description="Basic and acidic residues" evidence="1">
    <location>
        <begin position="374"/>
        <end position="386"/>
    </location>
</feature>
<dbReference type="RefSeq" id="XP_006696019.1">
    <property type="nucleotide sequence ID" value="XM_006695956.1"/>
</dbReference>
<feature type="region of interest" description="Disordered" evidence="1">
    <location>
        <begin position="234"/>
        <end position="388"/>
    </location>
</feature>
<dbReference type="EMBL" id="GL988045">
    <property type="protein sequence ID" value="EGS19074.1"/>
    <property type="molecule type" value="Genomic_DNA"/>
</dbReference>
<feature type="compositionally biased region" description="Basic and acidic residues" evidence="1">
    <location>
        <begin position="471"/>
        <end position="554"/>
    </location>
</feature>
<feature type="compositionally biased region" description="Basic and acidic residues" evidence="1">
    <location>
        <begin position="568"/>
        <end position="583"/>
    </location>
</feature>
<evidence type="ECO:0000313" key="3">
    <source>
        <dbReference type="EMBL" id="EGS19074.1"/>
    </source>
</evidence>
<accession>G0SCE8</accession>
<feature type="compositionally biased region" description="Basic and acidic residues" evidence="1">
    <location>
        <begin position="733"/>
        <end position="745"/>
    </location>
</feature>
<feature type="compositionally biased region" description="Basic and acidic residues" evidence="1">
    <location>
        <begin position="590"/>
        <end position="600"/>
    </location>
</feature>
<gene>
    <name evidence="3" type="ORF">CTHT_0056960</name>
</gene>
<dbReference type="PANTHER" id="PTHR39611">
    <property type="entry name" value="HYDROXYPROLINE-RICH GLYCOPROTEIN DZ-HRGP-RELATED"/>
    <property type="match status" value="1"/>
</dbReference>
<evidence type="ECO:0000313" key="4">
    <source>
        <dbReference type="Proteomes" id="UP000008066"/>
    </source>
</evidence>
<keyword evidence="4" id="KW-1185">Reference proteome</keyword>
<feature type="compositionally biased region" description="Basic and acidic residues" evidence="1">
    <location>
        <begin position="667"/>
        <end position="715"/>
    </location>
</feature>
<feature type="region of interest" description="Disordered" evidence="1">
    <location>
        <begin position="417"/>
        <end position="788"/>
    </location>
</feature>
<dbReference type="OrthoDB" id="5420895at2759"/>
<name>G0SCE8_CHATD</name>
<evidence type="ECO:0000256" key="1">
    <source>
        <dbReference type="SAM" id="MobiDB-lite"/>
    </source>
</evidence>
<reference evidence="3 4" key="1">
    <citation type="journal article" date="2011" name="Cell">
        <title>Insight into structure and assembly of the nuclear pore complex by utilizing the genome of a eukaryotic thermophile.</title>
        <authorList>
            <person name="Amlacher S."/>
            <person name="Sarges P."/>
            <person name="Flemming D."/>
            <person name="van Noort V."/>
            <person name="Kunze R."/>
            <person name="Devos D.P."/>
            <person name="Arumugam M."/>
            <person name="Bork P."/>
            <person name="Hurt E."/>
        </authorList>
    </citation>
    <scope>NUCLEOTIDE SEQUENCE [LARGE SCALE GENOMIC DNA]</scope>
    <source>
        <strain evidence="4">DSM 1495 / CBS 144.50 / IMI 039719</strain>
    </source>
</reference>
<dbReference type="OMA" id="MIDPMRA"/>
<organism evidence="4">
    <name type="scientific">Chaetomium thermophilum (strain DSM 1495 / CBS 144.50 / IMI 039719)</name>
    <name type="common">Thermochaetoides thermophila</name>
    <dbReference type="NCBI Taxonomy" id="759272"/>
    <lineage>
        <taxon>Eukaryota</taxon>
        <taxon>Fungi</taxon>
        <taxon>Dikarya</taxon>
        <taxon>Ascomycota</taxon>
        <taxon>Pezizomycotina</taxon>
        <taxon>Sordariomycetes</taxon>
        <taxon>Sordariomycetidae</taxon>
        <taxon>Sordariales</taxon>
        <taxon>Chaetomiaceae</taxon>
        <taxon>Thermochaetoides</taxon>
    </lineage>
</organism>
<feature type="domain" description="DUF7514" evidence="2">
    <location>
        <begin position="17"/>
        <end position="178"/>
    </location>
</feature>
<dbReference type="Proteomes" id="UP000008066">
    <property type="component" value="Unassembled WGS sequence"/>
</dbReference>
<feature type="compositionally biased region" description="Low complexity" evidence="1">
    <location>
        <begin position="309"/>
        <end position="340"/>
    </location>
</feature>
<dbReference type="KEGG" id="cthr:CTHT_0056960"/>
<dbReference type="GeneID" id="18259734"/>
<dbReference type="eggNOG" id="ENOG502SPQ3">
    <property type="taxonomic scope" value="Eukaryota"/>
</dbReference>
<feature type="compositionally biased region" description="Basic residues" evidence="1">
    <location>
        <begin position="298"/>
        <end position="307"/>
    </location>
</feature>
<feature type="compositionally biased region" description="Low complexity" evidence="1">
    <location>
        <begin position="610"/>
        <end position="619"/>
    </location>
</feature>
<feature type="compositionally biased region" description="Basic and acidic residues" evidence="1">
    <location>
        <begin position="245"/>
        <end position="268"/>
    </location>
</feature>
<dbReference type="HOGENOM" id="CLU_019694_0_0_1"/>
<dbReference type="PANTHER" id="PTHR39611:SF2">
    <property type="entry name" value="HYDROXYPROLINE-RICH GLYCOPROTEIN DZ-HRGP"/>
    <property type="match status" value="1"/>
</dbReference>
<proteinExistence type="predicted"/>
<sequence length="788" mass="89488">MAASASEGNGGKAFYGYLFVKSKPIPRPTPVLDALLRAIASYIATEFDDKTEAYLTPIKLAAFYRAARYDGWDRFFLELPHGAIAGIYQALGCQHALLPNDNVFAPPSIPALTAKGFVQWQTIQILLEPQTQVPVLQYAVANWGLKHPDTGLLFPADLPKEAFPSETDPDTERWHQECQERSLKASEEARTETPRWEARPDFADFKSHWSHIRVTPTSPRDFFRSNPANFAYVHISPPRHTSMRSPERERAREKERFIRRQASDDPTLHRRSFSDYPTSPDGARRARPAHLAPQPSSQRRRHSHPRHYSSNSDSDSDSSSISPKTPKSSSRRSPPAIPIRRYVSGTSEESPRIIRTAVPPSPPTGSHVYSARSEPARSSRDDDSKRRSTFIPSITSSHINQLREAFVSIISPALGDIVDRPRSSSNGSRGKRDHISSSAPGSAKMSKEDILPNSKLSKSWSDIDSDYSDSDSDKAVHGGDSSKRARSRERGRSREVDRSRSDRRDREKDRSERGKERERERERSTRERERGLEHERSRGRTRVNHRDRDRDHNPSRTRSPTISDYSSDSEHEHDRGRRRDRDRDRHRHSKDRDRDRDRDALPTPSPVTPSPAATAASSALHGDRDHESRRRAAARPSSDDDTQHLSPRGWPSESTSTGRSSNRRAGSHADAERRREWDRDRDRERERVRERERDRERDWDRDRDRERLIREDRDAGGGMSSGSGSSDRRRRGGAGDDRTLRDRDAPGPSPKPSHSPGGMRERMPSPVVGVMAGVGGRKYPDIQWSGRD</sequence>